<evidence type="ECO:0000256" key="6">
    <source>
        <dbReference type="PIRSR" id="PIRSR615527-1"/>
    </source>
</evidence>
<reference evidence="9" key="1">
    <citation type="submission" date="2018-10" db="EMBL/GenBank/DDBJ databases">
        <title>De novo assembly of a Great Dane genome.</title>
        <authorList>
            <person name="Kidd J.M."/>
            <person name="Pendleton A.L."/>
            <person name="Shen F."/>
            <person name="Emery S."/>
        </authorList>
    </citation>
    <scope>NUCLEOTIDE SEQUENCE [LARGE SCALE GENOMIC DNA]</scope>
    <source>
        <strain evidence="9">Great Dane</strain>
    </source>
</reference>
<dbReference type="Pfam" id="PF07722">
    <property type="entry name" value="Peptidase_C26"/>
    <property type="match status" value="1"/>
</dbReference>
<evidence type="ECO:0000256" key="2">
    <source>
        <dbReference type="ARBA" id="ARBA00011083"/>
    </source>
</evidence>
<keyword evidence="3" id="KW-0964">Secreted</keyword>
<dbReference type="GO" id="GO:0005576">
    <property type="term" value="C:extracellular region"/>
    <property type="evidence" value="ECO:0007669"/>
    <property type="project" value="UniProtKB-SubCell"/>
</dbReference>
<dbReference type="InterPro" id="IPR011697">
    <property type="entry name" value="Peptidase_C26"/>
</dbReference>
<evidence type="ECO:0000256" key="3">
    <source>
        <dbReference type="ARBA" id="ARBA00022525"/>
    </source>
</evidence>
<keyword evidence="5 7" id="KW-0378">Hydrolase</keyword>
<protein>
    <recommendedName>
        <fullName evidence="7">folate gamma-glutamyl hydrolase</fullName>
        <ecNumber evidence="7">3.4.19.9</ecNumber>
    </recommendedName>
</protein>
<dbReference type="PROSITE" id="PS51273">
    <property type="entry name" value="GATASE_TYPE_1"/>
    <property type="match status" value="1"/>
</dbReference>
<accession>A0A8C0T6H5</accession>
<evidence type="ECO:0000256" key="5">
    <source>
        <dbReference type="ARBA" id="ARBA00022801"/>
    </source>
</evidence>
<evidence type="ECO:0000256" key="8">
    <source>
        <dbReference type="SAM" id="MobiDB-lite"/>
    </source>
</evidence>
<dbReference type="GO" id="GO:0034722">
    <property type="term" value="F:gamma-glutamyl-peptidase activity"/>
    <property type="evidence" value="ECO:0007669"/>
    <property type="project" value="UniProtKB-UniRule"/>
</dbReference>
<dbReference type="EC" id="3.4.19.9" evidence="7"/>
<feature type="region of interest" description="Disordered" evidence="8">
    <location>
        <begin position="121"/>
        <end position="287"/>
    </location>
</feature>
<organism evidence="9 10">
    <name type="scientific">Canis lupus familiaris</name>
    <name type="common">Dog</name>
    <name type="synonym">Canis familiaris</name>
    <dbReference type="NCBI Taxonomy" id="9615"/>
    <lineage>
        <taxon>Eukaryota</taxon>
        <taxon>Metazoa</taxon>
        <taxon>Chordata</taxon>
        <taxon>Craniata</taxon>
        <taxon>Vertebrata</taxon>
        <taxon>Euteleostomi</taxon>
        <taxon>Mammalia</taxon>
        <taxon>Eutheria</taxon>
        <taxon>Laurasiatheria</taxon>
        <taxon>Carnivora</taxon>
        <taxon>Caniformia</taxon>
        <taxon>Canidae</taxon>
        <taxon>Canis</taxon>
    </lineage>
</organism>
<feature type="compositionally biased region" description="Basic residues" evidence="8">
    <location>
        <begin position="189"/>
        <end position="226"/>
    </location>
</feature>
<dbReference type="PANTHER" id="PTHR11315">
    <property type="entry name" value="PROTEASE FAMILY C26 GAMMA-GLUTAMYL HYDROLASE"/>
    <property type="match status" value="1"/>
</dbReference>
<evidence type="ECO:0000313" key="9">
    <source>
        <dbReference type="Ensembl" id="ENSCAFP00040031087.1"/>
    </source>
</evidence>
<feature type="region of interest" description="Disordered" evidence="8">
    <location>
        <begin position="28"/>
        <end position="51"/>
    </location>
</feature>
<feature type="active site" description="Proton donor" evidence="6">
    <location>
        <position position="514"/>
    </location>
</feature>
<comment type="catalytic activity">
    <reaction evidence="7">
        <text>(6S)-5,6,7,8-tetrahydrofolyl-(gamma-L-Glu)(n) + (n-1) H2O = (6S)-5,6,7,8-tetrahydrofolate + (n-1) L-glutamate</text>
        <dbReference type="Rhea" id="RHEA:56784"/>
        <dbReference type="Rhea" id="RHEA-COMP:14738"/>
        <dbReference type="ChEBI" id="CHEBI:15377"/>
        <dbReference type="ChEBI" id="CHEBI:29985"/>
        <dbReference type="ChEBI" id="CHEBI:57453"/>
        <dbReference type="ChEBI" id="CHEBI:141005"/>
        <dbReference type="EC" id="3.4.19.9"/>
    </reaction>
</comment>
<dbReference type="CDD" id="cd01747">
    <property type="entry name" value="GATase1_Glutamyl_Hydrolase"/>
    <property type="match status" value="1"/>
</dbReference>
<dbReference type="InterPro" id="IPR015527">
    <property type="entry name" value="Pept_C26_g-glut_hydrolase"/>
</dbReference>
<feature type="compositionally biased region" description="Basic residues" evidence="8">
    <location>
        <begin position="148"/>
        <end position="162"/>
    </location>
</feature>
<feature type="active site" description="Nucleophile" evidence="6 7">
    <location>
        <position position="404"/>
    </location>
</feature>
<feature type="active site" evidence="7">
    <location>
        <position position="514"/>
    </location>
</feature>
<evidence type="ECO:0000256" key="4">
    <source>
        <dbReference type="ARBA" id="ARBA00022729"/>
    </source>
</evidence>
<evidence type="ECO:0000256" key="1">
    <source>
        <dbReference type="ARBA" id="ARBA00004239"/>
    </source>
</evidence>
<dbReference type="PROSITE" id="PS51275">
    <property type="entry name" value="PEPTIDASE_C26_GGH"/>
    <property type="match status" value="1"/>
</dbReference>
<dbReference type="PANTHER" id="PTHR11315:SF20">
    <property type="entry name" value="GAMMA-GLUTAMYL HYDROLASE"/>
    <property type="match status" value="1"/>
</dbReference>
<proteinExistence type="inferred from homology"/>
<dbReference type="Ensembl" id="ENSCAFT00040035698.1">
    <property type="protein sequence ID" value="ENSCAFP00040031087.1"/>
    <property type="gene ID" value="ENSCAFG00040019216.1"/>
</dbReference>
<sequence>TNPQNTSIAQEPESSFLRLCRRQASVGSKLTGKGTCSGGGGRCQQGAPPRAAWQVRPQVRPRRGGVHIPVPPLPSLPPAACTLRTKSAVWKLPPRPQSLLPGNAGAPDWAVTIAKDTQGLPFGRELPRWRPGYKIRSDPGPGPSPSRARARSRGTGGHRHGRAERGDPGHPEPTRTFPACSAPAAPQRWRPRGRGWQRERRARPRKRPPGPRGRRARRNYISHKAPRRSDAPARRRRPRAARSPPPRPPPQPGPRRPPAVPLKGGGRRRRDGEPRAPALCAGPAPVGGGGPRLVLSSRLLVQQAHHRSINAKMRNKELKSLGKYYIAASYVKYLESAGARVVPIRPDLTNEEYKKLFQSINGILFPGGSVDLKKSGYALAAKTFYNFAKQSFDDGDYFPVWGTCLGFEELSYLISGQCLLTLTHTDGITMPLNFTKDASQSRMFQNFPPDLLKSLSVEPLTANFHKWSLSVTNFTKNENLKEFFNVLTTNTDGKTEFISTMEGYKYPVYGVQWHPEKAPYEWGQLKGISHAPNAVKAAFYLAEFFVAEARKNSHHFESAVEENEALIYQFRPVYTGNISSFQQSYIFD</sequence>
<dbReference type="InterPro" id="IPR029062">
    <property type="entry name" value="Class_I_gatase-like"/>
</dbReference>
<comment type="subcellular location">
    <subcellularLocation>
        <location evidence="1">Secreted</location>
        <location evidence="1">Extracellular space</location>
    </subcellularLocation>
</comment>
<evidence type="ECO:0000313" key="10">
    <source>
        <dbReference type="Proteomes" id="UP000694542"/>
    </source>
</evidence>
<reference evidence="9" key="2">
    <citation type="submission" date="2025-08" db="UniProtKB">
        <authorList>
            <consortium name="Ensembl"/>
        </authorList>
    </citation>
    <scope>IDENTIFICATION</scope>
</reference>
<feature type="compositionally biased region" description="Pro residues" evidence="8">
    <location>
        <begin position="243"/>
        <end position="260"/>
    </location>
</feature>
<comment type="similarity">
    <text evidence="2">Belongs to the peptidase C26 family.</text>
</comment>
<keyword evidence="4" id="KW-0732">Signal</keyword>
<name>A0A8C0T6H5_CANLF</name>
<dbReference type="AlphaFoldDB" id="A0A8C0T6H5"/>
<dbReference type="FunFam" id="3.40.50.880:FF:000024">
    <property type="entry name" value="Folate gamma-glutamyl hydrolase"/>
    <property type="match status" value="1"/>
</dbReference>
<dbReference type="Gene3D" id="3.40.50.880">
    <property type="match status" value="1"/>
</dbReference>
<feature type="compositionally biased region" description="Basic and acidic residues" evidence="8">
    <location>
        <begin position="163"/>
        <end position="173"/>
    </location>
</feature>
<evidence type="ECO:0000256" key="7">
    <source>
        <dbReference type="PROSITE-ProRule" id="PRU00607"/>
    </source>
</evidence>
<dbReference type="SUPFAM" id="SSF52317">
    <property type="entry name" value="Class I glutamine amidotransferase-like"/>
    <property type="match status" value="1"/>
</dbReference>
<dbReference type="Proteomes" id="UP000694542">
    <property type="component" value="Chromosome 29"/>
</dbReference>